<dbReference type="PANTHER" id="PTHR30534:SF0">
    <property type="entry name" value="FLAGELLAR MOTOR SWITCH PROTEIN FLIG"/>
    <property type="match status" value="1"/>
</dbReference>
<evidence type="ECO:0000256" key="1">
    <source>
        <dbReference type="ARBA" id="ARBA00004117"/>
    </source>
</evidence>
<evidence type="ECO:0000256" key="10">
    <source>
        <dbReference type="ARBA" id="ARBA00025598"/>
    </source>
</evidence>
<evidence type="ECO:0000256" key="11">
    <source>
        <dbReference type="SAM" id="MobiDB-lite"/>
    </source>
</evidence>
<accession>A0A8J3M414</accession>
<keyword evidence="16" id="KW-1185">Reference proteome</keyword>
<dbReference type="PRINTS" id="PR00954">
    <property type="entry name" value="FLGMOTORFLIG"/>
</dbReference>
<evidence type="ECO:0000256" key="5">
    <source>
        <dbReference type="ARBA" id="ARBA00022475"/>
    </source>
</evidence>
<dbReference type="GO" id="GO:0009425">
    <property type="term" value="C:bacterial-type flagellum basal body"/>
    <property type="evidence" value="ECO:0007669"/>
    <property type="project" value="UniProtKB-SubCell"/>
</dbReference>
<dbReference type="InterPro" id="IPR000090">
    <property type="entry name" value="Flg_Motor_Flig"/>
</dbReference>
<feature type="domain" description="Flagellar motor switch protein FliG middle" evidence="13">
    <location>
        <begin position="134"/>
        <end position="205"/>
    </location>
</feature>
<feature type="domain" description="Flagellar motor switch protein FliG N-terminal" evidence="14">
    <location>
        <begin position="23"/>
        <end position="122"/>
    </location>
</feature>
<evidence type="ECO:0000256" key="4">
    <source>
        <dbReference type="ARBA" id="ARBA00021870"/>
    </source>
</evidence>
<keyword evidence="5" id="KW-1003">Cell membrane</keyword>
<dbReference type="GO" id="GO:0006935">
    <property type="term" value="P:chemotaxis"/>
    <property type="evidence" value="ECO:0007669"/>
    <property type="project" value="UniProtKB-KW"/>
</dbReference>
<keyword evidence="7" id="KW-0283">Flagellar rotation</keyword>
<evidence type="ECO:0000313" key="16">
    <source>
        <dbReference type="Proteomes" id="UP000626220"/>
    </source>
</evidence>
<evidence type="ECO:0000313" key="15">
    <source>
        <dbReference type="EMBL" id="GHF36116.1"/>
    </source>
</evidence>
<evidence type="ECO:0000256" key="9">
    <source>
        <dbReference type="ARBA" id="ARBA00023143"/>
    </source>
</evidence>
<dbReference type="AlphaFoldDB" id="A0A8J3M414"/>
<evidence type="ECO:0000259" key="13">
    <source>
        <dbReference type="Pfam" id="PF14841"/>
    </source>
</evidence>
<keyword evidence="8" id="KW-0472">Membrane</keyword>
<dbReference type="PANTHER" id="PTHR30534">
    <property type="entry name" value="FLAGELLAR MOTOR SWITCH PROTEIN FLIG"/>
    <property type="match status" value="1"/>
</dbReference>
<dbReference type="GO" id="GO:0003774">
    <property type="term" value="F:cytoskeletal motor activity"/>
    <property type="evidence" value="ECO:0007669"/>
    <property type="project" value="InterPro"/>
</dbReference>
<keyword evidence="15" id="KW-0282">Flagellum</keyword>
<name>A0A8J3M414_9RHOB</name>
<feature type="region of interest" description="Disordered" evidence="11">
    <location>
        <begin position="1"/>
        <end position="24"/>
    </location>
</feature>
<comment type="subcellular location">
    <subcellularLocation>
        <location evidence="1">Bacterial flagellum basal body</location>
    </subcellularLocation>
    <subcellularLocation>
        <location evidence="2">Cell membrane</location>
        <topology evidence="2">Peripheral membrane protein</topology>
        <orientation evidence="2">Cytoplasmic side</orientation>
    </subcellularLocation>
</comment>
<keyword evidence="15" id="KW-0966">Cell projection</keyword>
<comment type="function">
    <text evidence="10">FliG is one of three proteins (FliG, FliN, FliM) that forms the rotor-mounted switch complex (C ring), located at the base of the basal body. This complex interacts with the CheY and CheZ chemotaxis proteins, in addition to contacting components of the motor that determine the direction of flagellar rotation.</text>
</comment>
<protein>
    <recommendedName>
        <fullName evidence="4">Flagellar motor switch protein FliG</fullName>
    </recommendedName>
</protein>
<keyword evidence="15" id="KW-0969">Cilium</keyword>
<comment type="similarity">
    <text evidence="3">Belongs to the FliG family.</text>
</comment>
<reference evidence="15" key="1">
    <citation type="journal article" date="2014" name="Int. J. Syst. Evol. Microbiol.">
        <title>Complete genome sequence of Corynebacterium casei LMG S-19264T (=DSM 44701T), isolated from a smear-ripened cheese.</title>
        <authorList>
            <consortium name="US DOE Joint Genome Institute (JGI-PGF)"/>
            <person name="Walter F."/>
            <person name="Albersmeier A."/>
            <person name="Kalinowski J."/>
            <person name="Ruckert C."/>
        </authorList>
    </citation>
    <scope>NUCLEOTIDE SEQUENCE</scope>
    <source>
        <strain evidence="15">KCTC 42650</strain>
    </source>
</reference>
<feature type="domain" description="Flagellar motor switch protein FliG C-terminal" evidence="12">
    <location>
        <begin position="235"/>
        <end position="340"/>
    </location>
</feature>
<keyword evidence="6" id="KW-0145">Chemotaxis</keyword>
<dbReference type="GO" id="GO:0071973">
    <property type="term" value="P:bacterial-type flagellum-dependent cell motility"/>
    <property type="evidence" value="ECO:0007669"/>
    <property type="project" value="InterPro"/>
</dbReference>
<dbReference type="SUPFAM" id="SSF48029">
    <property type="entry name" value="FliG"/>
    <property type="match status" value="2"/>
</dbReference>
<dbReference type="GO" id="GO:0005886">
    <property type="term" value="C:plasma membrane"/>
    <property type="evidence" value="ECO:0007669"/>
    <property type="project" value="UniProtKB-SubCell"/>
</dbReference>
<gene>
    <name evidence="15" type="ORF">GCM10017056_04870</name>
</gene>
<evidence type="ECO:0000256" key="7">
    <source>
        <dbReference type="ARBA" id="ARBA00022779"/>
    </source>
</evidence>
<dbReference type="RefSeq" id="WP_189678439.1">
    <property type="nucleotide sequence ID" value="NZ_BNCJ01000001.1"/>
</dbReference>
<dbReference type="InterPro" id="IPR023087">
    <property type="entry name" value="Flg_Motor_Flig_C"/>
</dbReference>
<dbReference type="InterPro" id="IPR028263">
    <property type="entry name" value="FliG_N"/>
</dbReference>
<dbReference type="EMBL" id="BNCJ01000001">
    <property type="protein sequence ID" value="GHF36116.1"/>
    <property type="molecule type" value="Genomic_DNA"/>
</dbReference>
<sequence>MATATLRRALNDLPNDRPRRKRMSGPEKAAILFLCLGEKRGSELMKKLDEDEIQKITRAMSRLGMIDGEQVEQVMTEFTENVYNGGSIVGSFSVAEKLLRNFLPGEQVEAILKDISGPLKERDLWARFSQINENVIANYLKGEHSQTAAAILSNVATDVAARVLPLLGTERMQDVIERMIKMEAVPAEMMSEIEETLKTELMGAAESSGRDMHKQMAELFNKLDRNAFEELAGVLEEKMPDAFTSIKQRMFTFDDLVKLDAMALARVMRGVPGNTLPVALRGASKEVRDHFLAQLPGRSRDMLAEEMNNMGPVRGRDVRTAQLAMVDYAKELADEDVIQLPTESEEDDFI</sequence>
<dbReference type="InterPro" id="IPR032779">
    <property type="entry name" value="FliG_M"/>
</dbReference>
<keyword evidence="9" id="KW-0975">Bacterial flagellum</keyword>
<comment type="caution">
    <text evidence="15">The sequence shown here is derived from an EMBL/GenBank/DDBJ whole genome shotgun (WGS) entry which is preliminary data.</text>
</comment>
<evidence type="ECO:0000256" key="2">
    <source>
        <dbReference type="ARBA" id="ARBA00004413"/>
    </source>
</evidence>
<evidence type="ECO:0000256" key="3">
    <source>
        <dbReference type="ARBA" id="ARBA00010299"/>
    </source>
</evidence>
<organism evidence="15 16">
    <name type="scientific">Seohaeicola zhoushanensis</name>
    <dbReference type="NCBI Taxonomy" id="1569283"/>
    <lineage>
        <taxon>Bacteria</taxon>
        <taxon>Pseudomonadati</taxon>
        <taxon>Pseudomonadota</taxon>
        <taxon>Alphaproteobacteria</taxon>
        <taxon>Rhodobacterales</taxon>
        <taxon>Roseobacteraceae</taxon>
        <taxon>Seohaeicola</taxon>
    </lineage>
</organism>
<reference evidence="15" key="2">
    <citation type="submission" date="2020-09" db="EMBL/GenBank/DDBJ databases">
        <authorList>
            <person name="Sun Q."/>
            <person name="Kim S."/>
        </authorList>
    </citation>
    <scope>NUCLEOTIDE SEQUENCE</scope>
    <source>
        <strain evidence="15">KCTC 42650</strain>
    </source>
</reference>
<proteinExistence type="inferred from homology"/>
<dbReference type="Gene3D" id="1.10.220.30">
    <property type="match status" value="3"/>
</dbReference>
<evidence type="ECO:0000256" key="8">
    <source>
        <dbReference type="ARBA" id="ARBA00023136"/>
    </source>
</evidence>
<evidence type="ECO:0000259" key="12">
    <source>
        <dbReference type="Pfam" id="PF01706"/>
    </source>
</evidence>
<dbReference type="InterPro" id="IPR011002">
    <property type="entry name" value="FliG_a-hlx"/>
</dbReference>
<evidence type="ECO:0000256" key="6">
    <source>
        <dbReference type="ARBA" id="ARBA00022500"/>
    </source>
</evidence>
<dbReference type="Proteomes" id="UP000626220">
    <property type="component" value="Unassembled WGS sequence"/>
</dbReference>
<evidence type="ECO:0000259" key="14">
    <source>
        <dbReference type="Pfam" id="PF14842"/>
    </source>
</evidence>
<dbReference type="Pfam" id="PF14842">
    <property type="entry name" value="FliG_N"/>
    <property type="match status" value="1"/>
</dbReference>
<dbReference type="Pfam" id="PF01706">
    <property type="entry name" value="FliG_C"/>
    <property type="match status" value="1"/>
</dbReference>
<dbReference type="Pfam" id="PF14841">
    <property type="entry name" value="FliG_M"/>
    <property type="match status" value="1"/>
</dbReference>